<gene>
    <name evidence="1" type="ordered locus">DMR_30360</name>
</gene>
<proteinExistence type="predicted"/>
<evidence type="ECO:0000313" key="2">
    <source>
        <dbReference type="Proteomes" id="UP000009071"/>
    </source>
</evidence>
<protein>
    <submittedName>
        <fullName evidence="1">Uncharacterized protein</fullName>
    </submittedName>
</protein>
<reference evidence="1 2" key="1">
    <citation type="journal article" date="2009" name="Genome Res.">
        <title>Whole genome sequence of Desulfovibrio magneticus strain RS-1 revealed common gene clusters in magnetotactic bacteria.</title>
        <authorList>
            <person name="Nakazawa H."/>
            <person name="Arakaki A."/>
            <person name="Narita-Yamada S."/>
            <person name="Yashiro I."/>
            <person name="Jinno K."/>
            <person name="Aoki N."/>
            <person name="Tsuruyama A."/>
            <person name="Okamura Y."/>
            <person name="Tanikawa S."/>
            <person name="Fujita N."/>
            <person name="Takeyama H."/>
            <person name="Matsunaga T."/>
        </authorList>
    </citation>
    <scope>NUCLEOTIDE SEQUENCE [LARGE SCALE GENOMIC DNA]</scope>
    <source>
        <strain evidence="2">ATCC 700980 / DSM 13731 / RS-1</strain>
    </source>
</reference>
<dbReference type="EMBL" id="AP010904">
    <property type="protein sequence ID" value="BAH76527.1"/>
    <property type="molecule type" value="Genomic_DNA"/>
</dbReference>
<dbReference type="AlphaFoldDB" id="C4XIF2"/>
<keyword evidence="2" id="KW-1185">Reference proteome</keyword>
<dbReference type="HOGENOM" id="CLU_2952910_0_0_7"/>
<dbReference type="STRING" id="573370.DMR_30360"/>
<dbReference type="Proteomes" id="UP000009071">
    <property type="component" value="Chromosome"/>
</dbReference>
<dbReference type="KEGG" id="dma:DMR_30360"/>
<organism evidence="1 2">
    <name type="scientific">Solidesulfovibrio magneticus (strain ATCC 700980 / DSM 13731 / RS-1)</name>
    <name type="common">Desulfovibrio magneticus</name>
    <dbReference type="NCBI Taxonomy" id="573370"/>
    <lineage>
        <taxon>Bacteria</taxon>
        <taxon>Pseudomonadati</taxon>
        <taxon>Thermodesulfobacteriota</taxon>
        <taxon>Desulfovibrionia</taxon>
        <taxon>Desulfovibrionales</taxon>
        <taxon>Desulfovibrionaceae</taxon>
        <taxon>Solidesulfovibrio</taxon>
    </lineage>
</organism>
<accession>C4XIF2</accession>
<name>C4XIF2_SOLM1</name>
<evidence type="ECO:0000313" key="1">
    <source>
        <dbReference type="EMBL" id="BAH76527.1"/>
    </source>
</evidence>
<sequence>MCANFSPSAHKDALHASIRRAHDVKQVLDRPEPLSEFLQNFKRHLAVRFCVGRHVHLVD</sequence>